<dbReference type="InterPro" id="IPR007348">
    <property type="entry name" value="CopC_dom"/>
</dbReference>
<reference evidence="9" key="1">
    <citation type="submission" date="2019-04" db="EMBL/GenBank/DDBJ databases">
        <title>Nocardioides xinjiangensis sp. nov.</title>
        <authorList>
            <person name="Liu S."/>
        </authorList>
    </citation>
    <scope>NUCLEOTIDE SEQUENCE [LARGE SCALE GENOMIC DNA]</scope>
    <source>
        <strain evidence="9">18</strain>
    </source>
</reference>
<comment type="caution">
    <text evidence="8">The sequence shown here is derived from an EMBL/GenBank/DDBJ whole genome shotgun (WGS) entry which is preliminary data.</text>
</comment>
<evidence type="ECO:0000313" key="8">
    <source>
        <dbReference type="EMBL" id="THV42974.1"/>
    </source>
</evidence>
<dbReference type="Pfam" id="PF04234">
    <property type="entry name" value="CopC"/>
    <property type="match status" value="1"/>
</dbReference>
<dbReference type="GO" id="GO:0046688">
    <property type="term" value="P:response to copper ion"/>
    <property type="evidence" value="ECO:0007669"/>
    <property type="project" value="InterPro"/>
</dbReference>
<name>A0A4S8QQH6_9ACTN</name>
<dbReference type="Proteomes" id="UP000308760">
    <property type="component" value="Unassembled WGS sequence"/>
</dbReference>
<keyword evidence="2" id="KW-0479">Metal-binding</keyword>
<evidence type="ECO:0000313" key="9">
    <source>
        <dbReference type="Proteomes" id="UP000308760"/>
    </source>
</evidence>
<dbReference type="GO" id="GO:0030313">
    <property type="term" value="C:cell envelope"/>
    <property type="evidence" value="ECO:0007669"/>
    <property type="project" value="UniProtKB-SubCell"/>
</dbReference>
<dbReference type="EMBL" id="STGY01000009">
    <property type="protein sequence ID" value="THV42974.1"/>
    <property type="molecule type" value="Genomic_DNA"/>
</dbReference>
<protein>
    <submittedName>
        <fullName evidence="8">Copper resistance protein CopC</fullName>
    </submittedName>
</protein>
<keyword evidence="6" id="KW-1133">Transmembrane helix</keyword>
<feature type="transmembrane region" description="Helical" evidence="6">
    <location>
        <begin position="195"/>
        <end position="214"/>
    </location>
</feature>
<dbReference type="GO" id="GO:0042597">
    <property type="term" value="C:periplasmic space"/>
    <property type="evidence" value="ECO:0007669"/>
    <property type="project" value="InterPro"/>
</dbReference>
<dbReference type="InterPro" id="IPR014755">
    <property type="entry name" value="Cu-Rt/internalin_Ig-like"/>
</dbReference>
<evidence type="ECO:0000256" key="2">
    <source>
        <dbReference type="ARBA" id="ARBA00022723"/>
    </source>
</evidence>
<feature type="region of interest" description="Disordered" evidence="5">
    <location>
        <begin position="155"/>
        <end position="189"/>
    </location>
</feature>
<dbReference type="GO" id="GO:0005886">
    <property type="term" value="C:plasma membrane"/>
    <property type="evidence" value="ECO:0007669"/>
    <property type="project" value="TreeGrafter"/>
</dbReference>
<dbReference type="GO" id="GO:0005507">
    <property type="term" value="F:copper ion binding"/>
    <property type="evidence" value="ECO:0007669"/>
    <property type="project" value="InterPro"/>
</dbReference>
<accession>A0A4S8QQH6</accession>
<dbReference type="Gene3D" id="2.60.40.1220">
    <property type="match status" value="1"/>
</dbReference>
<dbReference type="InterPro" id="IPR014756">
    <property type="entry name" value="Ig_E-set"/>
</dbReference>
<keyword evidence="6" id="KW-0472">Membrane</keyword>
<dbReference type="PANTHER" id="PTHR34820">
    <property type="entry name" value="INNER MEMBRANE PROTEIN YEBZ"/>
    <property type="match status" value="1"/>
</dbReference>
<dbReference type="GO" id="GO:0006825">
    <property type="term" value="P:copper ion transport"/>
    <property type="evidence" value="ECO:0007669"/>
    <property type="project" value="InterPro"/>
</dbReference>
<feature type="compositionally biased region" description="Low complexity" evidence="5">
    <location>
        <begin position="174"/>
        <end position="184"/>
    </location>
</feature>
<organism evidence="8 9">
    <name type="scientific">Glycomyces buryatensis</name>
    <dbReference type="NCBI Taxonomy" id="2570927"/>
    <lineage>
        <taxon>Bacteria</taxon>
        <taxon>Bacillati</taxon>
        <taxon>Actinomycetota</taxon>
        <taxon>Actinomycetes</taxon>
        <taxon>Glycomycetales</taxon>
        <taxon>Glycomycetaceae</taxon>
        <taxon>Glycomyces</taxon>
    </lineage>
</organism>
<dbReference type="InterPro" id="IPR032694">
    <property type="entry name" value="CopC/D"/>
</dbReference>
<evidence type="ECO:0000256" key="1">
    <source>
        <dbReference type="ARBA" id="ARBA00004196"/>
    </source>
</evidence>
<dbReference type="PANTHER" id="PTHR34820:SF4">
    <property type="entry name" value="INNER MEMBRANE PROTEIN YEBZ"/>
    <property type="match status" value="1"/>
</dbReference>
<evidence type="ECO:0000256" key="5">
    <source>
        <dbReference type="SAM" id="MobiDB-lite"/>
    </source>
</evidence>
<reference evidence="8 9" key="2">
    <citation type="submission" date="2019-05" db="EMBL/GenBank/DDBJ databases">
        <title>Glycomyces buryatensis sp. nov.</title>
        <authorList>
            <person name="Nikitina E."/>
        </authorList>
    </citation>
    <scope>NUCLEOTIDE SEQUENCE [LARGE SCALE GENOMIC DNA]</scope>
    <source>
        <strain evidence="8 9">18</strain>
    </source>
</reference>
<evidence type="ECO:0000256" key="4">
    <source>
        <dbReference type="ARBA" id="ARBA00023008"/>
    </source>
</evidence>
<dbReference type="SUPFAM" id="SSF81296">
    <property type="entry name" value="E set domains"/>
    <property type="match status" value="1"/>
</dbReference>
<evidence type="ECO:0000259" key="7">
    <source>
        <dbReference type="Pfam" id="PF04234"/>
    </source>
</evidence>
<dbReference type="AlphaFoldDB" id="A0A4S8QQH6"/>
<proteinExistence type="predicted"/>
<evidence type="ECO:0000256" key="3">
    <source>
        <dbReference type="ARBA" id="ARBA00022729"/>
    </source>
</evidence>
<dbReference type="OrthoDB" id="5242236at2"/>
<feature type="compositionally biased region" description="Acidic residues" evidence="5">
    <location>
        <begin position="160"/>
        <end position="173"/>
    </location>
</feature>
<keyword evidence="3" id="KW-0732">Signal</keyword>
<keyword evidence="4" id="KW-0186">Copper</keyword>
<keyword evidence="6" id="KW-0812">Transmembrane</keyword>
<gene>
    <name evidence="8" type="ORF">FAB82_03200</name>
</gene>
<comment type="subcellular location">
    <subcellularLocation>
        <location evidence="1">Cell envelope</location>
    </subcellularLocation>
</comment>
<feature type="domain" description="CopC" evidence="7">
    <location>
        <begin position="53"/>
        <end position="144"/>
    </location>
</feature>
<sequence length="233" mass="23741">MPCSFSLREEPSEPWHYGPMPQRSRIRALGGLLAAAVGGTVLALGLAAPAGAHAALVSTDPEDGASIDEAPASVSATFSEPLDGPSTEIAVTGPDGALDLADPTFDGDTFSQPMLYTTPGEYTVAFRVISEDGHRVDDSLKFTVAEIPADLYAEGAAPEDSAESSEAASEEATEPATSEATTAAADDEESNTGTALAAILLGLLIIVGGGVLLVKLLGRKPKTGDDAKPTDES</sequence>
<evidence type="ECO:0000256" key="6">
    <source>
        <dbReference type="SAM" id="Phobius"/>
    </source>
</evidence>
<keyword evidence="9" id="KW-1185">Reference proteome</keyword>